<comment type="caution">
    <text evidence="6">The sequence shown here is derived from an EMBL/GenBank/DDBJ whole genome shotgun (WGS) entry which is preliminary data.</text>
</comment>
<dbReference type="RefSeq" id="WP_146532819.1">
    <property type="nucleotide sequence ID" value="NZ_SJPX01000001.1"/>
</dbReference>
<evidence type="ECO:0000256" key="4">
    <source>
        <dbReference type="ARBA" id="ARBA00023204"/>
    </source>
</evidence>
<dbReference type="CDD" id="cd00056">
    <property type="entry name" value="ENDO3c"/>
    <property type="match status" value="1"/>
</dbReference>
<keyword evidence="6" id="KW-0378">Hydrolase</keyword>
<evidence type="ECO:0000256" key="1">
    <source>
        <dbReference type="ARBA" id="ARBA00000086"/>
    </source>
</evidence>
<dbReference type="Gene3D" id="1.10.340.30">
    <property type="entry name" value="Hypothetical protein, domain 2"/>
    <property type="match status" value="1"/>
</dbReference>
<dbReference type="GO" id="GO:0032993">
    <property type="term" value="C:protein-DNA complex"/>
    <property type="evidence" value="ECO:0007669"/>
    <property type="project" value="TreeGrafter"/>
</dbReference>
<accession>A0A5C6F8E7</accession>
<feature type="domain" description="HhH-GPD" evidence="5">
    <location>
        <begin position="52"/>
        <end position="204"/>
    </location>
</feature>
<keyword evidence="3" id="KW-0227">DNA damage</keyword>
<dbReference type="GO" id="GO:0006307">
    <property type="term" value="P:DNA alkylation repair"/>
    <property type="evidence" value="ECO:0007669"/>
    <property type="project" value="TreeGrafter"/>
</dbReference>
<dbReference type="Gene3D" id="1.10.1670.40">
    <property type="match status" value="1"/>
</dbReference>
<evidence type="ECO:0000313" key="6">
    <source>
        <dbReference type="EMBL" id="TWU58023.1"/>
    </source>
</evidence>
<dbReference type="Proteomes" id="UP000317977">
    <property type="component" value="Unassembled WGS sequence"/>
</dbReference>
<dbReference type="OrthoDB" id="9785929at2"/>
<dbReference type="GO" id="GO:0006285">
    <property type="term" value="P:base-excision repair, AP site formation"/>
    <property type="evidence" value="ECO:0007669"/>
    <property type="project" value="TreeGrafter"/>
</dbReference>
<dbReference type="AlphaFoldDB" id="A0A5C6F8E7"/>
<keyword evidence="4" id="KW-0234">DNA repair</keyword>
<keyword evidence="6" id="KW-0326">Glycosidase</keyword>
<comment type="catalytic activity">
    <reaction evidence="1">
        <text>Hydrolysis of alkylated DNA, releasing 3-methyladenine, 3-methylguanine, 7-methylguanine and 7-methyladenine.</text>
        <dbReference type="EC" id="3.2.2.21"/>
    </reaction>
</comment>
<name>A0A5C6F8E7_9BACT</name>
<sequence length="212" mass="23783">MCVNKLTRESIRTVATELARRDPVLASVLDQHGPPPLWKRPATLSTLVRIILEQQVSLASAKATFDRLVVACEGEVTEGSLVNLGQSQLADLGFTRQKARYTFTLAQDVAEGRFNVSSLARKSDDQVRTEITARLGMGHWTADVFLMMALLRPDLLPTGDLALVKGLQELDETTYPTSQSLIQRAMIWRPYRSVATRMVWQSYLARRGRRLL</sequence>
<dbReference type="GO" id="GO:0008725">
    <property type="term" value="F:DNA-3-methyladenine glycosylase activity"/>
    <property type="evidence" value="ECO:0007669"/>
    <property type="project" value="TreeGrafter"/>
</dbReference>
<dbReference type="InterPro" id="IPR011257">
    <property type="entry name" value="DNA_glycosylase"/>
</dbReference>
<dbReference type="GO" id="GO:0005737">
    <property type="term" value="C:cytoplasm"/>
    <property type="evidence" value="ECO:0007669"/>
    <property type="project" value="TreeGrafter"/>
</dbReference>
<dbReference type="PANTHER" id="PTHR43003:SF5">
    <property type="entry name" value="DNA-3-METHYLADENINE GLYCOSYLASE"/>
    <property type="match status" value="1"/>
</dbReference>
<reference evidence="6 7" key="1">
    <citation type="submission" date="2019-02" db="EMBL/GenBank/DDBJ databases">
        <title>Deep-cultivation of Planctomycetes and their phenomic and genomic characterization uncovers novel biology.</title>
        <authorList>
            <person name="Wiegand S."/>
            <person name="Jogler M."/>
            <person name="Boedeker C."/>
            <person name="Pinto D."/>
            <person name="Vollmers J."/>
            <person name="Rivas-Marin E."/>
            <person name="Kohn T."/>
            <person name="Peeters S.H."/>
            <person name="Heuer A."/>
            <person name="Rast P."/>
            <person name="Oberbeckmann S."/>
            <person name="Bunk B."/>
            <person name="Jeske O."/>
            <person name="Meyerdierks A."/>
            <person name="Storesund J.E."/>
            <person name="Kallscheuer N."/>
            <person name="Luecker S."/>
            <person name="Lage O.M."/>
            <person name="Pohl T."/>
            <person name="Merkel B.J."/>
            <person name="Hornburger P."/>
            <person name="Mueller R.-W."/>
            <person name="Bruemmer F."/>
            <person name="Labrenz M."/>
            <person name="Spormann A.M."/>
            <person name="Op Den Camp H."/>
            <person name="Overmann J."/>
            <person name="Amann R."/>
            <person name="Jetten M.S.M."/>
            <person name="Mascher T."/>
            <person name="Medema M.H."/>
            <person name="Devos D.P."/>
            <person name="Kaster A.-K."/>
            <person name="Ovreas L."/>
            <person name="Rohde M."/>
            <person name="Galperin M.Y."/>
            <person name="Jogler C."/>
        </authorList>
    </citation>
    <scope>NUCLEOTIDE SEQUENCE [LARGE SCALE GENOMIC DNA]</scope>
    <source>
        <strain evidence="6 7">Poly59</strain>
    </source>
</reference>
<dbReference type="PANTHER" id="PTHR43003">
    <property type="entry name" value="DNA-3-METHYLADENINE GLYCOSYLASE"/>
    <property type="match status" value="1"/>
</dbReference>
<dbReference type="GO" id="GO:0032131">
    <property type="term" value="F:alkylated DNA binding"/>
    <property type="evidence" value="ECO:0007669"/>
    <property type="project" value="TreeGrafter"/>
</dbReference>
<evidence type="ECO:0000313" key="7">
    <source>
        <dbReference type="Proteomes" id="UP000317977"/>
    </source>
</evidence>
<dbReference type="EMBL" id="SJPX01000001">
    <property type="protein sequence ID" value="TWU58023.1"/>
    <property type="molecule type" value="Genomic_DNA"/>
</dbReference>
<evidence type="ECO:0000256" key="3">
    <source>
        <dbReference type="ARBA" id="ARBA00022763"/>
    </source>
</evidence>
<dbReference type="EC" id="3.2.2.21" evidence="2"/>
<dbReference type="InterPro" id="IPR051912">
    <property type="entry name" value="Alkylbase_DNA_Glycosylase/TA"/>
</dbReference>
<gene>
    <name evidence="6" type="primary">alkA</name>
    <name evidence="6" type="ORF">Poly59_09320</name>
</gene>
<dbReference type="SUPFAM" id="SSF48150">
    <property type="entry name" value="DNA-glycosylase"/>
    <property type="match status" value="1"/>
</dbReference>
<dbReference type="InterPro" id="IPR003265">
    <property type="entry name" value="HhH-GPD_domain"/>
</dbReference>
<evidence type="ECO:0000259" key="5">
    <source>
        <dbReference type="SMART" id="SM00478"/>
    </source>
</evidence>
<dbReference type="SMART" id="SM00478">
    <property type="entry name" value="ENDO3c"/>
    <property type="match status" value="1"/>
</dbReference>
<protein>
    <recommendedName>
        <fullName evidence="2">DNA-3-methyladenine glycosylase II</fullName>
        <ecNumber evidence="2">3.2.2.21</ecNumber>
    </recommendedName>
</protein>
<evidence type="ECO:0000256" key="2">
    <source>
        <dbReference type="ARBA" id="ARBA00012000"/>
    </source>
</evidence>
<dbReference type="Pfam" id="PF00730">
    <property type="entry name" value="HhH-GPD"/>
    <property type="match status" value="1"/>
</dbReference>
<proteinExistence type="predicted"/>
<dbReference type="GO" id="GO:0043916">
    <property type="term" value="F:DNA-7-methylguanine glycosylase activity"/>
    <property type="evidence" value="ECO:0007669"/>
    <property type="project" value="TreeGrafter"/>
</dbReference>
<keyword evidence="7" id="KW-1185">Reference proteome</keyword>
<organism evidence="6 7">
    <name type="scientific">Rubripirellula reticaptiva</name>
    <dbReference type="NCBI Taxonomy" id="2528013"/>
    <lineage>
        <taxon>Bacteria</taxon>
        <taxon>Pseudomonadati</taxon>
        <taxon>Planctomycetota</taxon>
        <taxon>Planctomycetia</taxon>
        <taxon>Pirellulales</taxon>
        <taxon>Pirellulaceae</taxon>
        <taxon>Rubripirellula</taxon>
    </lineage>
</organism>